<dbReference type="EMBL" id="AP021861">
    <property type="protein sequence ID" value="BBO30777.1"/>
    <property type="molecule type" value="Genomic_DNA"/>
</dbReference>
<keyword evidence="1" id="KW-0812">Transmembrane</keyword>
<name>A0A5K7X4S6_9BACT</name>
<dbReference type="RefSeq" id="WP_152097051.1">
    <property type="nucleotide sequence ID" value="NZ_AP021861.1"/>
</dbReference>
<gene>
    <name evidence="2" type="ORF">PLANPX_0389</name>
</gene>
<keyword evidence="1" id="KW-0472">Membrane</keyword>
<dbReference type="PROSITE" id="PS51257">
    <property type="entry name" value="PROKAR_LIPOPROTEIN"/>
    <property type="match status" value="1"/>
</dbReference>
<proteinExistence type="predicted"/>
<organism evidence="2 3">
    <name type="scientific">Lacipirellula parvula</name>
    <dbReference type="NCBI Taxonomy" id="2650471"/>
    <lineage>
        <taxon>Bacteria</taxon>
        <taxon>Pseudomonadati</taxon>
        <taxon>Planctomycetota</taxon>
        <taxon>Planctomycetia</taxon>
        <taxon>Pirellulales</taxon>
        <taxon>Lacipirellulaceae</taxon>
        <taxon>Lacipirellula</taxon>
    </lineage>
</organism>
<protein>
    <submittedName>
        <fullName evidence="2">Uncharacterized protein</fullName>
    </submittedName>
</protein>
<feature type="transmembrane region" description="Helical" evidence="1">
    <location>
        <begin position="7"/>
        <end position="27"/>
    </location>
</feature>
<dbReference type="AlphaFoldDB" id="A0A5K7X4S6"/>
<evidence type="ECO:0000313" key="3">
    <source>
        <dbReference type="Proteomes" id="UP000326837"/>
    </source>
</evidence>
<dbReference type="KEGG" id="lpav:PLANPX_0389"/>
<keyword evidence="3" id="KW-1185">Reference proteome</keyword>
<sequence>MLTYLRYGLATICFALSVACWGLRWWASIKGDFYWSYSLAYEKVVLLSANGMVALGKIPHFSRRSGIDLYFFNVHEEARFEKLGYPEGGDEKVGWFGVVGPFYYFPLWYPSLVFALRRHRRPSLRPSFHAPLGDHCHGDCRVAVGDDGDVMMQKRCRVEIF</sequence>
<keyword evidence="1" id="KW-1133">Transmembrane helix</keyword>
<accession>A0A5K7X4S6</accession>
<dbReference type="Proteomes" id="UP000326837">
    <property type="component" value="Chromosome"/>
</dbReference>
<feature type="transmembrane region" description="Helical" evidence="1">
    <location>
        <begin position="93"/>
        <end position="116"/>
    </location>
</feature>
<evidence type="ECO:0000313" key="2">
    <source>
        <dbReference type="EMBL" id="BBO30777.1"/>
    </source>
</evidence>
<evidence type="ECO:0000256" key="1">
    <source>
        <dbReference type="SAM" id="Phobius"/>
    </source>
</evidence>
<reference evidence="3" key="1">
    <citation type="submission" date="2019-10" db="EMBL/GenBank/DDBJ databases">
        <title>Lacipirellula parvula gen. nov., sp. nov., representing a lineage of planctomycetes widespread in freshwater anoxic habitats, and description of the family Lacipirellulaceae.</title>
        <authorList>
            <person name="Dedysh S.N."/>
            <person name="Kulichevskaya I.S."/>
            <person name="Beletsky A.V."/>
            <person name="Rakitin A.L."/>
            <person name="Mardanov A.V."/>
            <person name="Ivanova A.A."/>
            <person name="Saltykova V.X."/>
            <person name="Rijpstra W.I.C."/>
            <person name="Sinninghe Damste J.S."/>
            <person name="Ravin N.V."/>
        </authorList>
    </citation>
    <scope>NUCLEOTIDE SEQUENCE [LARGE SCALE GENOMIC DNA]</scope>
    <source>
        <strain evidence="3">PX69</strain>
    </source>
</reference>